<dbReference type="InterPro" id="IPR006175">
    <property type="entry name" value="YjgF/YER057c/UK114"/>
</dbReference>
<dbReference type="FunFam" id="3.30.1330.40:FF:000001">
    <property type="entry name" value="L-PSP family endoribonuclease"/>
    <property type="match status" value="1"/>
</dbReference>
<evidence type="ECO:0000313" key="3">
    <source>
        <dbReference type="Proteomes" id="UP000075902"/>
    </source>
</evidence>
<protein>
    <submittedName>
        <fullName evidence="2">Uncharacterized protein</fullName>
    </submittedName>
</protein>
<reference evidence="3" key="1">
    <citation type="submission" date="2014-01" db="EMBL/GenBank/DDBJ databases">
        <title>The Genome Sequence of Anopheles melas CM1001059_A (V2).</title>
        <authorList>
            <consortium name="The Broad Institute Genomics Platform"/>
            <person name="Neafsey D.E."/>
            <person name="Besansky N."/>
            <person name="Howell P."/>
            <person name="Walton C."/>
            <person name="Young S.K."/>
            <person name="Zeng Q."/>
            <person name="Gargeya S."/>
            <person name="Fitzgerald M."/>
            <person name="Haas B."/>
            <person name="Abouelleil A."/>
            <person name="Allen A.W."/>
            <person name="Alvarado L."/>
            <person name="Arachchi H.M."/>
            <person name="Berlin A.M."/>
            <person name="Chapman S.B."/>
            <person name="Gainer-Dewar J."/>
            <person name="Goldberg J."/>
            <person name="Griggs A."/>
            <person name="Gujja S."/>
            <person name="Hansen M."/>
            <person name="Howarth C."/>
            <person name="Imamovic A."/>
            <person name="Ireland A."/>
            <person name="Larimer J."/>
            <person name="McCowan C."/>
            <person name="Murphy C."/>
            <person name="Pearson M."/>
            <person name="Poon T.W."/>
            <person name="Priest M."/>
            <person name="Roberts A."/>
            <person name="Saif S."/>
            <person name="Shea T."/>
            <person name="Sisk P."/>
            <person name="Sykes S."/>
            <person name="Wortman J."/>
            <person name="Nusbaum C."/>
            <person name="Birren B."/>
        </authorList>
    </citation>
    <scope>NUCLEOTIDE SEQUENCE [LARGE SCALE GENOMIC DNA]</scope>
    <source>
        <strain evidence="3">CM1001059</strain>
    </source>
</reference>
<dbReference type="GO" id="GO:0019239">
    <property type="term" value="F:deaminase activity"/>
    <property type="evidence" value="ECO:0007669"/>
    <property type="project" value="TreeGrafter"/>
</dbReference>
<accession>A0A182TNK3</accession>
<dbReference type="PANTHER" id="PTHR11803:SF39">
    <property type="entry name" value="2-IMINOBUTANOATE_2-IMINOPROPANOATE DEAMINASE"/>
    <property type="match status" value="1"/>
</dbReference>
<dbReference type="NCBIfam" id="TIGR00004">
    <property type="entry name" value="Rid family detoxifying hydrolase"/>
    <property type="match status" value="1"/>
</dbReference>
<dbReference type="InterPro" id="IPR006056">
    <property type="entry name" value="RidA"/>
</dbReference>
<evidence type="ECO:0000256" key="1">
    <source>
        <dbReference type="ARBA" id="ARBA00010552"/>
    </source>
</evidence>
<dbReference type="SUPFAM" id="SSF55298">
    <property type="entry name" value="YjgF-like"/>
    <property type="match status" value="1"/>
</dbReference>
<organism evidence="2 3">
    <name type="scientific">Anopheles melas</name>
    <dbReference type="NCBI Taxonomy" id="34690"/>
    <lineage>
        <taxon>Eukaryota</taxon>
        <taxon>Metazoa</taxon>
        <taxon>Ecdysozoa</taxon>
        <taxon>Arthropoda</taxon>
        <taxon>Hexapoda</taxon>
        <taxon>Insecta</taxon>
        <taxon>Pterygota</taxon>
        <taxon>Neoptera</taxon>
        <taxon>Endopterygota</taxon>
        <taxon>Diptera</taxon>
        <taxon>Nematocera</taxon>
        <taxon>Culicoidea</taxon>
        <taxon>Culicidae</taxon>
        <taxon>Anophelinae</taxon>
        <taxon>Anopheles</taxon>
    </lineage>
</organism>
<sequence length="214" mass="22649">MSSIVRKVISTKKCPKALAPYNQAIVADRTVYCSGVLGMELDTLKLVPGGAAAQTAKALEHLTNLLSEAGSGIDKVVKTTVLLGDMNDYATVNEEYKKVFNSSFPARTCYGGVKLPLGAAVEIEAIALTGSVTPQFATKKFASKKIATKTLAIKKFATKSFATKSFANKTFVTIALALVGGNRLVSGLGRIVTAGKLIFVQRQFTLGFGSICLF</sequence>
<dbReference type="AlphaFoldDB" id="A0A182TNK3"/>
<name>A0A182TNK3_9DIPT</name>
<dbReference type="InterPro" id="IPR035959">
    <property type="entry name" value="RutC-like_sf"/>
</dbReference>
<dbReference type="CDD" id="cd00448">
    <property type="entry name" value="YjgF_YER057c_UK114_family"/>
    <property type="match status" value="1"/>
</dbReference>
<dbReference type="VEuPathDB" id="VectorBase:AMEC005572"/>
<dbReference type="GO" id="GO:0005739">
    <property type="term" value="C:mitochondrion"/>
    <property type="evidence" value="ECO:0007669"/>
    <property type="project" value="TreeGrafter"/>
</dbReference>
<comment type="similarity">
    <text evidence="1">Belongs to the RutC family.</text>
</comment>
<keyword evidence="3" id="KW-1185">Reference proteome</keyword>
<reference evidence="2" key="2">
    <citation type="submission" date="2020-05" db="UniProtKB">
        <authorList>
            <consortium name="EnsemblMetazoa"/>
        </authorList>
    </citation>
    <scope>IDENTIFICATION</scope>
    <source>
        <strain evidence="2">CM1001059</strain>
    </source>
</reference>
<dbReference type="Gene3D" id="3.30.1330.40">
    <property type="entry name" value="RutC-like"/>
    <property type="match status" value="1"/>
</dbReference>
<proteinExistence type="inferred from homology"/>
<dbReference type="GO" id="GO:0005829">
    <property type="term" value="C:cytosol"/>
    <property type="evidence" value="ECO:0007669"/>
    <property type="project" value="TreeGrafter"/>
</dbReference>
<dbReference type="EnsemblMetazoa" id="AMEC005572-RA">
    <property type="protein sequence ID" value="AMEC005572-PA"/>
    <property type="gene ID" value="AMEC005572"/>
</dbReference>
<dbReference type="STRING" id="34690.A0A182TNK3"/>
<dbReference type="Pfam" id="PF01042">
    <property type="entry name" value="Ribonuc_L-PSP"/>
    <property type="match status" value="1"/>
</dbReference>
<dbReference type="Proteomes" id="UP000075902">
    <property type="component" value="Unassembled WGS sequence"/>
</dbReference>
<evidence type="ECO:0000313" key="2">
    <source>
        <dbReference type="EnsemblMetazoa" id="AMEC005572-PA"/>
    </source>
</evidence>
<dbReference type="PANTHER" id="PTHR11803">
    <property type="entry name" value="2-IMINOBUTANOATE/2-IMINOPROPANOATE DEAMINASE RIDA"/>
    <property type="match status" value="1"/>
</dbReference>